<evidence type="ECO:0000313" key="1">
    <source>
        <dbReference type="EMBL" id="KAJ1201895.1"/>
    </source>
</evidence>
<proteinExistence type="predicted"/>
<dbReference type="AlphaFoldDB" id="A0AAV7VMQ7"/>
<protein>
    <submittedName>
        <fullName evidence="1">Uncharacterized protein</fullName>
    </submittedName>
</protein>
<accession>A0AAV7VMQ7</accession>
<name>A0AAV7VMQ7_PLEWA</name>
<comment type="caution">
    <text evidence="1">The sequence shown here is derived from an EMBL/GenBank/DDBJ whole genome shotgun (WGS) entry which is preliminary data.</text>
</comment>
<dbReference type="Proteomes" id="UP001066276">
    <property type="component" value="Chromosome 2_1"/>
</dbReference>
<gene>
    <name evidence="1" type="ORF">NDU88_005699</name>
</gene>
<sequence length="73" mass="7872">MYRSDQSPFFQCLLDAFDCLPGTEPAVQQTTAGARGLPVMGWTLTAVGCCFFNPATNISSMARAVEVTGLPRR</sequence>
<organism evidence="1 2">
    <name type="scientific">Pleurodeles waltl</name>
    <name type="common">Iberian ribbed newt</name>
    <dbReference type="NCBI Taxonomy" id="8319"/>
    <lineage>
        <taxon>Eukaryota</taxon>
        <taxon>Metazoa</taxon>
        <taxon>Chordata</taxon>
        <taxon>Craniata</taxon>
        <taxon>Vertebrata</taxon>
        <taxon>Euteleostomi</taxon>
        <taxon>Amphibia</taxon>
        <taxon>Batrachia</taxon>
        <taxon>Caudata</taxon>
        <taxon>Salamandroidea</taxon>
        <taxon>Salamandridae</taxon>
        <taxon>Pleurodelinae</taxon>
        <taxon>Pleurodeles</taxon>
    </lineage>
</organism>
<reference evidence="1" key="1">
    <citation type="journal article" date="2022" name="bioRxiv">
        <title>Sequencing and chromosome-scale assembly of the giantPleurodeles waltlgenome.</title>
        <authorList>
            <person name="Brown T."/>
            <person name="Elewa A."/>
            <person name="Iarovenko S."/>
            <person name="Subramanian E."/>
            <person name="Araus A.J."/>
            <person name="Petzold A."/>
            <person name="Susuki M."/>
            <person name="Suzuki K.-i.T."/>
            <person name="Hayashi T."/>
            <person name="Toyoda A."/>
            <person name="Oliveira C."/>
            <person name="Osipova E."/>
            <person name="Leigh N.D."/>
            <person name="Simon A."/>
            <person name="Yun M.H."/>
        </authorList>
    </citation>
    <scope>NUCLEOTIDE SEQUENCE</scope>
    <source>
        <strain evidence="1">20211129_DDA</strain>
        <tissue evidence="1">Liver</tissue>
    </source>
</reference>
<keyword evidence="2" id="KW-1185">Reference proteome</keyword>
<evidence type="ECO:0000313" key="2">
    <source>
        <dbReference type="Proteomes" id="UP001066276"/>
    </source>
</evidence>
<dbReference type="EMBL" id="JANPWB010000003">
    <property type="protein sequence ID" value="KAJ1201895.1"/>
    <property type="molecule type" value="Genomic_DNA"/>
</dbReference>